<protein>
    <submittedName>
        <fullName evidence="2">Uncharacterized protein</fullName>
    </submittedName>
</protein>
<dbReference type="Proteomes" id="UP000887576">
    <property type="component" value="Unplaced"/>
</dbReference>
<reference evidence="2" key="1">
    <citation type="submission" date="2022-11" db="UniProtKB">
        <authorList>
            <consortium name="WormBaseParasite"/>
        </authorList>
    </citation>
    <scope>IDENTIFICATION</scope>
</reference>
<accession>A0AC34QSB8</accession>
<name>A0AC34QSB8_9BILA</name>
<sequence>MTVLTFGCVNCFKKPRNENLVKSKKRHVNVHVPIHVQKNPVNTKNDCTAVKVVKENGQELVVGDRRLSIYEPSISNKYSATTLFEGREIDEFITAVSRKNDLIAFTNETGTRIYDLKVKKSLVLVQTLRTPEPYFSSRFPPVHSWFDENTLAIGWASSVVVCKVKTPKVDDNLTKNGQMKKIFGINSIFLMLASPRTLNEFIGADSIYYLVGQKKLIETKLDLVDDRIQRFVSNEYYKEASNCAIAHKDDLVETVAEVGRKIIENVVQKIDFETAASYLSIICGKHKEEWEYYVQLFEKYGQVLKLVPYLPQKQPQLEPECYESVLTSALYCKSELFLKLIILLPSDLYTRMLVFERECDKPDVIVKKNDDIVEENQAEVEPESFWFFYVMTGEFILGCYW</sequence>
<proteinExistence type="predicted"/>
<evidence type="ECO:0000313" key="2">
    <source>
        <dbReference type="WBParaSite" id="JU765_v2.g18801.t2"/>
    </source>
</evidence>
<dbReference type="WBParaSite" id="JU765_v2.g18801.t2">
    <property type="protein sequence ID" value="JU765_v2.g18801.t2"/>
    <property type="gene ID" value="JU765_v2.g18801"/>
</dbReference>
<organism evidence="1 2">
    <name type="scientific">Panagrolaimus sp. JU765</name>
    <dbReference type="NCBI Taxonomy" id="591449"/>
    <lineage>
        <taxon>Eukaryota</taxon>
        <taxon>Metazoa</taxon>
        <taxon>Ecdysozoa</taxon>
        <taxon>Nematoda</taxon>
        <taxon>Chromadorea</taxon>
        <taxon>Rhabditida</taxon>
        <taxon>Tylenchina</taxon>
        <taxon>Panagrolaimomorpha</taxon>
        <taxon>Panagrolaimoidea</taxon>
        <taxon>Panagrolaimidae</taxon>
        <taxon>Panagrolaimus</taxon>
    </lineage>
</organism>
<evidence type="ECO:0000313" key="1">
    <source>
        <dbReference type="Proteomes" id="UP000887576"/>
    </source>
</evidence>